<evidence type="ECO:0000256" key="8">
    <source>
        <dbReference type="PROSITE-ProRule" id="PRU00108"/>
    </source>
</evidence>
<feature type="compositionally biased region" description="Polar residues" evidence="11">
    <location>
        <begin position="340"/>
        <end position="351"/>
    </location>
</feature>
<comment type="subcellular location">
    <subcellularLocation>
        <location evidence="1 8 9">Nucleus</location>
    </subcellularLocation>
</comment>
<feature type="DNA-binding region" description="Homeobox" evidence="8">
    <location>
        <begin position="191"/>
        <end position="250"/>
    </location>
</feature>
<dbReference type="InterPro" id="IPR050762">
    <property type="entry name" value="HD-ZIP_Homeobox_LZ_Class_II"/>
</dbReference>
<dbReference type="Gene3D" id="1.10.10.60">
    <property type="entry name" value="Homeodomain-like"/>
    <property type="match status" value="1"/>
</dbReference>
<reference evidence="13" key="1">
    <citation type="submission" date="2024-03" db="EMBL/GenBank/DDBJ databases">
        <authorList>
            <consortium name="ELIXIR-Norway"/>
            <consortium name="Elixir Norway"/>
        </authorList>
    </citation>
    <scope>NUCLEOTIDE SEQUENCE</scope>
</reference>
<evidence type="ECO:0000256" key="1">
    <source>
        <dbReference type="ARBA" id="ARBA00004123"/>
    </source>
</evidence>
<keyword evidence="7 8" id="KW-0539">Nucleus</keyword>
<evidence type="ECO:0000256" key="5">
    <source>
        <dbReference type="ARBA" id="ARBA00023155"/>
    </source>
</evidence>
<sequence>MKAILGGGERGGEISEERNETPFCYGRNSVQEISEIESQKFQNRIMKQDCVLLQTRYENSSSAAAASAPRQCPVQLDLLPLRPCSHAASCTPAPSSTNDTFSWQPLRNRCTTNSGGSDGTGGIIIDMNQLPSTTECDEVVLSSSPSSTGVKLPESNKKFYEFDLEERERACDLSSRGGGGSDDEDGGGTNATRKKLRLSKEQSALLEESFKDHSTLNPKQKNALAKQLNLRPRQVEVWFQNRRARTKLKQTEVDCELLKRCCETLTEENKRLQKELQELRAIKVAAPHVIAHDFYMPLPAATLTMCPSCERVATTSCTTSNSVSSSSSSSSPCLPPHPCQFSNPQVHTTGS</sequence>
<organism evidence="13 14">
    <name type="scientific">Sphagnum jensenii</name>
    <dbReference type="NCBI Taxonomy" id="128206"/>
    <lineage>
        <taxon>Eukaryota</taxon>
        <taxon>Viridiplantae</taxon>
        <taxon>Streptophyta</taxon>
        <taxon>Embryophyta</taxon>
        <taxon>Bryophyta</taxon>
        <taxon>Sphagnophytina</taxon>
        <taxon>Sphagnopsida</taxon>
        <taxon>Sphagnales</taxon>
        <taxon>Sphagnaceae</taxon>
        <taxon>Sphagnum</taxon>
    </lineage>
</organism>
<dbReference type="Proteomes" id="UP001497522">
    <property type="component" value="Chromosome 18"/>
</dbReference>
<protein>
    <recommendedName>
        <fullName evidence="12">Homeobox domain-containing protein</fullName>
    </recommendedName>
</protein>
<evidence type="ECO:0000256" key="2">
    <source>
        <dbReference type="ARBA" id="ARBA00006074"/>
    </source>
</evidence>
<dbReference type="InterPro" id="IPR003106">
    <property type="entry name" value="Leu_zip_homeo"/>
</dbReference>
<dbReference type="InterPro" id="IPR017970">
    <property type="entry name" value="Homeobox_CS"/>
</dbReference>
<dbReference type="Pfam" id="PF00046">
    <property type="entry name" value="Homeodomain"/>
    <property type="match status" value="1"/>
</dbReference>
<dbReference type="SUPFAM" id="SSF46689">
    <property type="entry name" value="Homeodomain-like"/>
    <property type="match status" value="1"/>
</dbReference>
<feature type="region of interest" description="Disordered" evidence="11">
    <location>
        <begin position="327"/>
        <end position="351"/>
    </location>
</feature>
<accession>A0ABP1B1X2</accession>
<proteinExistence type="inferred from homology"/>
<dbReference type="SMART" id="SM00389">
    <property type="entry name" value="HOX"/>
    <property type="match status" value="1"/>
</dbReference>
<evidence type="ECO:0000256" key="11">
    <source>
        <dbReference type="SAM" id="MobiDB-lite"/>
    </source>
</evidence>
<evidence type="ECO:0000256" key="4">
    <source>
        <dbReference type="ARBA" id="ARBA00023125"/>
    </source>
</evidence>
<dbReference type="Pfam" id="PF02183">
    <property type="entry name" value="HALZ"/>
    <property type="match status" value="1"/>
</dbReference>
<gene>
    <name evidence="13" type="ORF">CSSPJE1EN2_LOCUS11829</name>
</gene>
<evidence type="ECO:0000313" key="13">
    <source>
        <dbReference type="EMBL" id="CAK9868950.1"/>
    </source>
</evidence>
<evidence type="ECO:0000256" key="6">
    <source>
        <dbReference type="ARBA" id="ARBA00023163"/>
    </source>
</evidence>
<dbReference type="PANTHER" id="PTHR45714:SF34">
    <property type="entry name" value="HOMEOBOX-LEUCINE ZIPPER PROTEIN HAT9"/>
    <property type="match status" value="1"/>
</dbReference>
<evidence type="ECO:0000256" key="7">
    <source>
        <dbReference type="ARBA" id="ARBA00023242"/>
    </source>
</evidence>
<dbReference type="InterPro" id="IPR001356">
    <property type="entry name" value="HD"/>
</dbReference>
<dbReference type="EMBL" id="OZ023719">
    <property type="protein sequence ID" value="CAK9868950.1"/>
    <property type="molecule type" value="Genomic_DNA"/>
</dbReference>
<dbReference type="PROSITE" id="PS00027">
    <property type="entry name" value="HOMEOBOX_1"/>
    <property type="match status" value="1"/>
</dbReference>
<evidence type="ECO:0000259" key="12">
    <source>
        <dbReference type="PROSITE" id="PS50071"/>
    </source>
</evidence>
<feature type="region of interest" description="Disordered" evidence="11">
    <location>
        <begin position="170"/>
        <end position="194"/>
    </location>
</feature>
<dbReference type="PROSITE" id="PS50071">
    <property type="entry name" value="HOMEOBOX_2"/>
    <property type="match status" value="1"/>
</dbReference>
<evidence type="ECO:0000256" key="9">
    <source>
        <dbReference type="RuleBase" id="RU000682"/>
    </source>
</evidence>
<keyword evidence="4 8" id="KW-0238">DNA-binding</keyword>
<dbReference type="CDD" id="cd00086">
    <property type="entry name" value="homeodomain"/>
    <property type="match status" value="1"/>
</dbReference>
<keyword evidence="14" id="KW-1185">Reference proteome</keyword>
<feature type="coiled-coil region" evidence="10">
    <location>
        <begin position="255"/>
        <end position="282"/>
    </location>
</feature>
<keyword evidence="5 8" id="KW-0371">Homeobox</keyword>
<dbReference type="SMART" id="SM00340">
    <property type="entry name" value="HALZ"/>
    <property type="match status" value="1"/>
</dbReference>
<keyword evidence="6" id="KW-0804">Transcription</keyword>
<evidence type="ECO:0000256" key="10">
    <source>
        <dbReference type="SAM" id="Coils"/>
    </source>
</evidence>
<dbReference type="PANTHER" id="PTHR45714">
    <property type="entry name" value="HOMEOBOX-LEUCINE ZIPPER PROTEIN HAT14"/>
    <property type="match status" value="1"/>
</dbReference>
<keyword evidence="3" id="KW-0805">Transcription regulation</keyword>
<evidence type="ECO:0000256" key="3">
    <source>
        <dbReference type="ARBA" id="ARBA00023015"/>
    </source>
</evidence>
<evidence type="ECO:0000313" key="14">
    <source>
        <dbReference type="Proteomes" id="UP001497522"/>
    </source>
</evidence>
<feature type="domain" description="Homeobox" evidence="12">
    <location>
        <begin position="189"/>
        <end position="249"/>
    </location>
</feature>
<name>A0ABP1B1X2_9BRYO</name>
<dbReference type="InterPro" id="IPR009057">
    <property type="entry name" value="Homeodomain-like_sf"/>
</dbReference>
<comment type="similarity">
    <text evidence="2">Belongs to the HD-ZIP homeobox family. Class II subfamily.</text>
</comment>
<keyword evidence="10" id="KW-0175">Coiled coil</keyword>